<keyword evidence="2" id="KW-1003">Cell membrane</keyword>
<evidence type="ECO:0000256" key="6">
    <source>
        <dbReference type="ARBA" id="ARBA00023136"/>
    </source>
</evidence>
<sequence length="427" mass="47666">MLRSRWPQFILRALILAGFIFTILSGFLGSQVGSHNFAIIFVWIAWWSALKLFFIPLGGRTWCSICPIPLPGEWLQNKGILRSRGPQTRPGKRWPRLWRNAWLPVFGFVLVGWFGAIILTAPRVTAFVLLGLFLLATMLSLIYERRAFCRHVCPVGGFIGLYARLAPPVISVNEPSLCALHTKKTCYEVCPWEQYPPALKTSANCGLCLECLRACPYNNISLRLRPWGAELPLAAKMGLDDVFLALTMLTTAAIDTVIFLGPWGILKSVAYTIGSPAWWIFAASFLLLTLVIVPAFYTLVVWVAERIRKERFSFKRSLVYYGPILLPIGLTSWMAFTLAFASTKSSYLLPVLSDPLGWGWNLLGLTNHLPTGQTSSFSLALQTLLLAGGAMSATETARKLSRSTRESIPLLAFIATYTWIMLWLLLG</sequence>
<evidence type="ECO:0000313" key="10">
    <source>
        <dbReference type="Proteomes" id="UP001254165"/>
    </source>
</evidence>
<feature type="transmembrane region" description="Helical" evidence="7">
    <location>
        <begin position="9"/>
        <end position="29"/>
    </location>
</feature>
<keyword evidence="7" id="KW-1133">Transmembrane helix</keyword>
<keyword evidence="4" id="KW-0408">Iron</keyword>
<dbReference type="EMBL" id="JAUHMF010000001">
    <property type="protein sequence ID" value="MDT8897601.1"/>
    <property type="molecule type" value="Genomic_DNA"/>
</dbReference>
<dbReference type="InterPro" id="IPR017900">
    <property type="entry name" value="4Fe4S_Fe_S_CS"/>
</dbReference>
<feature type="domain" description="4Fe-4S ferredoxin-type" evidence="8">
    <location>
        <begin position="195"/>
        <end position="225"/>
    </location>
</feature>
<dbReference type="InterPro" id="IPR017896">
    <property type="entry name" value="4Fe4S_Fe-S-bd"/>
</dbReference>
<evidence type="ECO:0000256" key="4">
    <source>
        <dbReference type="ARBA" id="ARBA00023004"/>
    </source>
</evidence>
<feature type="transmembrane region" description="Helical" evidence="7">
    <location>
        <begin position="101"/>
        <end position="119"/>
    </location>
</feature>
<evidence type="ECO:0000259" key="8">
    <source>
        <dbReference type="PROSITE" id="PS51379"/>
    </source>
</evidence>
<feature type="transmembrane region" description="Helical" evidence="7">
    <location>
        <begin position="35"/>
        <end position="54"/>
    </location>
</feature>
<keyword evidence="3" id="KW-0479">Metal-binding</keyword>
<dbReference type="PROSITE" id="PS00198">
    <property type="entry name" value="4FE4S_FER_1"/>
    <property type="match status" value="1"/>
</dbReference>
<feature type="transmembrane region" description="Helical" evidence="7">
    <location>
        <begin position="408"/>
        <end position="426"/>
    </location>
</feature>
<feature type="transmembrane region" description="Helical" evidence="7">
    <location>
        <begin position="242"/>
        <end position="265"/>
    </location>
</feature>
<dbReference type="Proteomes" id="UP001254165">
    <property type="component" value="Unassembled WGS sequence"/>
</dbReference>
<dbReference type="PROSITE" id="PS51379">
    <property type="entry name" value="4FE4S_FER_2"/>
    <property type="match status" value="1"/>
</dbReference>
<reference evidence="9 10" key="1">
    <citation type="submission" date="2023-07" db="EMBL/GenBank/DDBJ databases">
        <title>Novel species of Thermanaerothrix with wide hydrolytic capabilities.</title>
        <authorList>
            <person name="Zayulina K.S."/>
            <person name="Podosokorskaya O.A."/>
            <person name="Elcheninov A.G."/>
        </authorList>
    </citation>
    <scope>NUCLEOTIDE SEQUENCE [LARGE SCALE GENOMIC DNA]</scope>
    <source>
        <strain evidence="9 10">4228-RoL</strain>
    </source>
</reference>
<evidence type="ECO:0000313" key="9">
    <source>
        <dbReference type="EMBL" id="MDT8897601.1"/>
    </source>
</evidence>
<protein>
    <submittedName>
        <fullName evidence="9">4Fe-4S binding protein</fullName>
    </submittedName>
</protein>
<evidence type="ECO:0000256" key="1">
    <source>
        <dbReference type="ARBA" id="ARBA00004236"/>
    </source>
</evidence>
<evidence type="ECO:0000256" key="3">
    <source>
        <dbReference type="ARBA" id="ARBA00022723"/>
    </source>
</evidence>
<feature type="transmembrane region" description="Helical" evidence="7">
    <location>
        <begin position="318"/>
        <end position="341"/>
    </location>
</feature>
<comment type="caution">
    <text evidence="9">The sequence shown here is derived from an EMBL/GenBank/DDBJ whole genome shotgun (WGS) entry which is preliminary data.</text>
</comment>
<evidence type="ECO:0000256" key="2">
    <source>
        <dbReference type="ARBA" id="ARBA00022475"/>
    </source>
</evidence>
<dbReference type="Pfam" id="PF12801">
    <property type="entry name" value="Fer4_5"/>
    <property type="match status" value="2"/>
</dbReference>
<keyword evidence="6 7" id="KW-0472">Membrane</keyword>
<proteinExistence type="predicted"/>
<feature type="transmembrane region" description="Helical" evidence="7">
    <location>
        <begin position="277"/>
        <end position="297"/>
    </location>
</feature>
<gene>
    <name evidence="9" type="ORF">QYE77_04925</name>
</gene>
<evidence type="ECO:0000256" key="5">
    <source>
        <dbReference type="ARBA" id="ARBA00023014"/>
    </source>
</evidence>
<dbReference type="PANTHER" id="PTHR30224">
    <property type="entry name" value="ELECTRON TRANSPORT PROTEIN"/>
    <property type="match status" value="1"/>
</dbReference>
<feature type="transmembrane region" description="Helical" evidence="7">
    <location>
        <begin position="125"/>
        <end position="143"/>
    </location>
</feature>
<name>A0ABU3NL81_9CHLR</name>
<evidence type="ECO:0000256" key="7">
    <source>
        <dbReference type="SAM" id="Phobius"/>
    </source>
</evidence>
<dbReference type="PANTHER" id="PTHR30224:SF4">
    <property type="entry name" value="ELECTRON TRANSPORT PROTEIN YCCM-RELATED"/>
    <property type="match status" value="1"/>
</dbReference>
<feature type="transmembrane region" description="Helical" evidence="7">
    <location>
        <begin position="377"/>
        <end position="396"/>
    </location>
</feature>
<keyword evidence="5" id="KW-0411">Iron-sulfur</keyword>
<accession>A0ABU3NL81</accession>
<keyword evidence="10" id="KW-1185">Reference proteome</keyword>
<comment type="subcellular location">
    <subcellularLocation>
        <location evidence="1">Cell membrane</location>
    </subcellularLocation>
</comment>
<organism evidence="9 10">
    <name type="scientific">Thermanaerothrix solaris</name>
    <dbReference type="NCBI Taxonomy" id="3058434"/>
    <lineage>
        <taxon>Bacteria</taxon>
        <taxon>Bacillati</taxon>
        <taxon>Chloroflexota</taxon>
        <taxon>Anaerolineae</taxon>
        <taxon>Anaerolineales</taxon>
        <taxon>Anaerolineaceae</taxon>
        <taxon>Thermanaerothrix</taxon>
    </lineage>
</organism>
<dbReference type="InterPro" id="IPR052378">
    <property type="entry name" value="NosR_regulator"/>
</dbReference>
<keyword evidence="7" id="KW-0812">Transmembrane</keyword>
<dbReference type="RefSeq" id="WP_315624264.1">
    <property type="nucleotide sequence ID" value="NZ_JAUHMF010000001.1"/>
</dbReference>
<dbReference type="SUPFAM" id="SSF54862">
    <property type="entry name" value="4Fe-4S ferredoxins"/>
    <property type="match status" value="1"/>
</dbReference>